<organism evidence="3 4">
    <name type="scientific">Alicyclobacillus sendaiensis PA2</name>
    <dbReference type="NCBI Taxonomy" id="3029425"/>
    <lineage>
        <taxon>Bacteria</taxon>
        <taxon>Bacillati</taxon>
        <taxon>Bacillota</taxon>
        <taxon>Bacilli</taxon>
        <taxon>Bacillales</taxon>
        <taxon>Alicyclobacillaceae</taxon>
        <taxon>Alicyclobacillus</taxon>
    </lineage>
</organism>
<dbReference type="Pfam" id="PF05163">
    <property type="entry name" value="DinB"/>
    <property type="match status" value="1"/>
</dbReference>
<gene>
    <name evidence="3" type="ORF">QID03_14210</name>
</gene>
<evidence type="ECO:0000313" key="4">
    <source>
        <dbReference type="Proteomes" id="UP001529245"/>
    </source>
</evidence>
<evidence type="ECO:0000256" key="1">
    <source>
        <dbReference type="ARBA" id="ARBA00008635"/>
    </source>
</evidence>
<evidence type="ECO:0000313" key="3">
    <source>
        <dbReference type="EMBL" id="MDI9261311.1"/>
    </source>
</evidence>
<dbReference type="RefSeq" id="WP_283204704.1">
    <property type="nucleotide sequence ID" value="NZ_JASGCB010000046.1"/>
</dbReference>
<protein>
    <submittedName>
        <fullName evidence="3">DinB family protein</fullName>
    </submittedName>
</protein>
<dbReference type="InterPro" id="IPR007837">
    <property type="entry name" value="DinB"/>
</dbReference>
<dbReference type="EMBL" id="JASGCB010000046">
    <property type="protein sequence ID" value="MDI9261311.1"/>
    <property type="molecule type" value="Genomic_DNA"/>
</dbReference>
<reference evidence="3 4" key="1">
    <citation type="submission" date="2023-04" db="EMBL/GenBank/DDBJ databases">
        <title>A. sendaiensis sub sp. chiapanensis a novel subspecie with specific adaptation in bacterial cell wall isolated from an active volcano.</title>
        <authorList>
            <person name="Alvarez Gutierrez P.E."/>
            <person name="Ortiz Cortes L.Y."/>
        </authorList>
    </citation>
    <scope>NUCLEOTIDE SEQUENCE [LARGE SCALE GENOMIC DNA]</scope>
    <source>
        <strain evidence="3 4">PA2</strain>
    </source>
</reference>
<comment type="caution">
    <text evidence="3">The sequence shown here is derived from an EMBL/GenBank/DDBJ whole genome shotgun (WGS) entry which is preliminary data.</text>
</comment>
<name>A0ABT6Y1S8_ALISE</name>
<dbReference type="Gene3D" id="1.20.120.450">
    <property type="entry name" value="dinb family like domain"/>
    <property type="match status" value="1"/>
</dbReference>
<keyword evidence="4" id="KW-1185">Reference proteome</keyword>
<dbReference type="InterPro" id="IPR034660">
    <property type="entry name" value="DinB/YfiT-like"/>
</dbReference>
<sequence length="156" mass="17405">MSKAQSVLAHWHSHRDVLAPLVDAVPEDKLDFKPWDEAMSFRDLVWHILSTGALFAAAARAGRMTDRPEKPDLSTKQALVQAIASFTERTHADVASIADEQFEQLVETKAVFGTDLPAKALLSSMIDHEVHHKGQLFVYARMMGAKKLPFFIHRGS</sequence>
<accession>A0ABT6Y1S8</accession>
<dbReference type="Proteomes" id="UP001529245">
    <property type="component" value="Unassembled WGS sequence"/>
</dbReference>
<proteinExistence type="inferred from homology"/>
<comment type="similarity">
    <text evidence="1">Belongs to the DinB family.</text>
</comment>
<keyword evidence="2" id="KW-0479">Metal-binding</keyword>
<evidence type="ECO:0000256" key="2">
    <source>
        <dbReference type="ARBA" id="ARBA00022723"/>
    </source>
</evidence>
<dbReference type="SUPFAM" id="SSF109854">
    <property type="entry name" value="DinB/YfiT-like putative metalloenzymes"/>
    <property type="match status" value="1"/>
</dbReference>